<evidence type="ECO:0000256" key="1">
    <source>
        <dbReference type="SAM" id="MobiDB-lite"/>
    </source>
</evidence>
<protein>
    <submittedName>
        <fullName evidence="2">Uncharacterized protein</fullName>
    </submittedName>
</protein>
<comment type="caution">
    <text evidence="2">The sequence shown here is derived from an EMBL/GenBank/DDBJ whole genome shotgun (WGS) entry which is preliminary data.</text>
</comment>
<dbReference type="EMBL" id="BAABDF010000007">
    <property type="protein sequence ID" value="GAA3876816.1"/>
    <property type="molecule type" value="Genomic_DNA"/>
</dbReference>
<name>A0ABP7KGI4_9RHOB</name>
<keyword evidence="3" id="KW-1185">Reference proteome</keyword>
<reference evidence="3" key="1">
    <citation type="journal article" date="2019" name="Int. J. Syst. Evol. Microbiol.">
        <title>The Global Catalogue of Microorganisms (GCM) 10K type strain sequencing project: providing services to taxonomists for standard genome sequencing and annotation.</title>
        <authorList>
            <consortium name="The Broad Institute Genomics Platform"/>
            <consortium name="The Broad Institute Genome Sequencing Center for Infectious Disease"/>
            <person name="Wu L."/>
            <person name="Ma J."/>
        </authorList>
    </citation>
    <scope>NUCLEOTIDE SEQUENCE [LARGE SCALE GENOMIC DNA]</scope>
    <source>
        <strain evidence="3">JCM 17190</strain>
    </source>
</reference>
<feature type="compositionally biased region" description="Polar residues" evidence="1">
    <location>
        <begin position="349"/>
        <end position="361"/>
    </location>
</feature>
<sequence length="361" mass="39434">MNRYPRAADAAKTLLHSAARRMMTADPTTDGTVSRALDQSLDWTLDQRTRDPSTGRSFEPTFAENDGRALSFQVQPSGHGFSPADQREITDGTARSLIYSHFGAEPLRWYDGRTEGVRSRFGVSAGLGARYSLGLDNEGLREVAAHYEWGPSVWDVLPAQVMTLARTVLDHMPSLSPFATTVRTSRMSGGQQISFDIPTETSLDAFRPLMEALGMGNRHGGFMTLLAFVLGARFSLPANVATLTLLNSQQGPEMRLDVNIDALPDVPEQLLPLMRLPMTERPQNLAALDRWMTAMTPDGYYGPGSVTVLSVRVKPSMPARLALYLRPVSMDDAGNLRAADGNPAPTPPATSQSWGQQPHVH</sequence>
<dbReference type="RefSeq" id="WP_344848146.1">
    <property type="nucleotide sequence ID" value="NZ_BAABDF010000007.1"/>
</dbReference>
<proteinExistence type="predicted"/>
<feature type="region of interest" description="Disordered" evidence="1">
    <location>
        <begin position="334"/>
        <end position="361"/>
    </location>
</feature>
<organism evidence="2 3">
    <name type="scientific">Celeribacter arenosi</name>
    <dbReference type="NCBI Taxonomy" id="792649"/>
    <lineage>
        <taxon>Bacteria</taxon>
        <taxon>Pseudomonadati</taxon>
        <taxon>Pseudomonadota</taxon>
        <taxon>Alphaproteobacteria</taxon>
        <taxon>Rhodobacterales</taxon>
        <taxon>Roseobacteraceae</taxon>
        <taxon>Celeribacter</taxon>
    </lineage>
</organism>
<dbReference type="Proteomes" id="UP001399917">
    <property type="component" value="Unassembled WGS sequence"/>
</dbReference>
<accession>A0ABP7KGI4</accession>
<evidence type="ECO:0000313" key="2">
    <source>
        <dbReference type="EMBL" id="GAA3876816.1"/>
    </source>
</evidence>
<evidence type="ECO:0000313" key="3">
    <source>
        <dbReference type="Proteomes" id="UP001399917"/>
    </source>
</evidence>
<gene>
    <name evidence="2" type="ORF">GCM10022404_28190</name>
</gene>